<dbReference type="AlphaFoldDB" id="A0AAP0J6Q2"/>
<comment type="caution">
    <text evidence="2">The sequence shown here is derived from an EMBL/GenBank/DDBJ whole genome shotgun (WGS) entry which is preliminary data.</text>
</comment>
<organism evidence="2 3">
    <name type="scientific">Stephania yunnanensis</name>
    <dbReference type="NCBI Taxonomy" id="152371"/>
    <lineage>
        <taxon>Eukaryota</taxon>
        <taxon>Viridiplantae</taxon>
        <taxon>Streptophyta</taxon>
        <taxon>Embryophyta</taxon>
        <taxon>Tracheophyta</taxon>
        <taxon>Spermatophyta</taxon>
        <taxon>Magnoliopsida</taxon>
        <taxon>Ranunculales</taxon>
        <taxon>Menispermaceae</taxon>
        <taxon>Menispermoideae</taxon>
        <taxon>Cissampelideae</taxon>
        <taxon>Stephania</taxon>
    </lineage>
</organism>
<proteinExistence type="predicted"/>
<name>A0AAP0J6Q2_9MAGN</name>
<sequence length="208" mass="22527">MGLKVFHQELFADCLYSRTAAGRRRREEEEERDGGKQTTDRRGDAPPPARREVTAQPARPRTVGGQQRRQAQGGADSGCATARRGQWLRDCAARTVAARLRGETMARRRGSSDAVAVAGSDACEQLAGHADGGGVDGQRWRRGRAAPAFGSGCAAVTNQQRRAGRGAGLLDRATARWRRQQHGSAGSGGGSGGGWLLRRGRRWRRRRD</sequence>
<accession>A0AAP0J6Q2</accession>
<feature type="region of interest" description="Disordered" evidence="1">
    <location>
        <begin position="17"/>
        <end position="80"/>
    </location>
</feature>
<feature type="compositionally biased region" description="Basic and acidic residues" evidence="1">
    <location>
        <begin position="33"/>
        <end position="53"/>
    </location>
</feature>
<evidence type="ECO:0000313" key="2">
    <source>
        <dbReference type="EMBL" id="KAK9128727.1"/>
    </source>
</evidence>
<feature type="compositionally biased region" description="Gly residues" evidence="1">
    <location>
        <begin position="185"/>
        <end position="195"/>
    </location>
</feature>
<evidence type="ECO:0000256" key="1">
    <source>
        <dbReference type="SAM" id="MobiDB-lite"/>
    </source>
</evidence>
<keyword evidence="3" id="KW-1185">Reference proteome</keyword>
<gene>
    <name evidence="2" type="ORF">Syun_017524</name>
</gene>
<dbReference type="Proteomes" id="UP001420932">
    <property type="component" value="Unassembled WGS sequence"/>
</dbReference>
<reference evidence="2 3" key="1">
    <citation type="submission" date="2024-01" db="EMBL/GenBank/DDBJ databases">
        <title>Genome assemblies of Stephania.</title>
        <authorList>
            <person name="Yang L."/>
        </authorList>
    </citation>
    <scope>NUCLEOTIDE SEQUENCE [LARGE SCALE GENOMIC DNA]</scope>
    <source>
        <strain evidence="2">YNDBR</strain>
        <tissue evidence="2">Leaf</tissue>
    </source>
</reference>
<feature type="region of interest" description="Disordered" evidence="1">
    <location>
        <begin position="163"/>
        <end position="208"/>
    </location>
</feature>
<evidence type="ECO:0000313" key="3">
    <source>
        <dbReference type="Proteomes" id="UP001420932"/>
    </source>
</evidence>
<feature type="compositionally biased region" description="Low complexity" evidence="1">
    <location>
        <begin position="64"/>
        <end position="74"/>
    </location>
</feature>
<protein>
    <submittedName>
        <fullName evidence="2">Uncharacterized protein</fullName>
    </submittedName>
</protein>
<feature type="compositionally biased region" description="Basic residues" evidence="1">
    <location>
        <begin position="198"/>
        <end position="208"/>
    </location>
</feature>
<dbReference type="EMBL" id="JBBNAF010000007">
    <property type="protein sequence ID" value="KAK9128727.1"/>
    <property type="molecule type" value="Genomic_DNA"/>
</dbReference>